<evidence type="ECO:0000313" key="1">
    <source>
        <dbReference type="EMBL" id="MCS5736742.1"/>
    </source>
</evidence>
<accession>A0ABT2HA25</accession>
<dbReference type="EMBL" id="JANLCJ010000148">
    <property type="protein sequence ID" value="MCS5736742.1"/>
    <property type="molecule type" value="Genomic_DNA"/>
</dbReference>
<sequence>MTSSIIELAKQSGSMGFTVSEMSAAAKLSVDLVSDTVEQLRVPSNGSKLPEIIKTIDSRNDESIYIHISQMANYTYARKARMAVENPEYGKWSTPIETVVHDEVYERAMDEDTTDAE</sequence>
<comment type="caution">
    <text evidence="1">The sequence shown here is derived from an EMBL/GenBank/DDBJ whole genome shotgun (WGS) entry which is preliminary data.</text>
</comment>
<dbReference type="Proteomes" id="UP001165586">
    <property type="component" value="Unassembled WGS sequence"/>
</dbReference>
<evidence type="ECO:0000313" key="2">
    <source>
        <dbReference type="Proteomes" id="UP001165586"/>
    </source>
</evidence>
<organism evidence="1 2">
    <name type="scientific">Herbiconiux daphne</name>
    <dbReference type="NCBI Taxonomy" id="2970914"/>
    <lineage>
        <taxon>Bacteria</taxon>
        <taxon>Bacillati</taxon>
        <taxon>Actinomycetota</taxon>
        <taxon>Actinomycetes</taxon>
        <taxon>Micrococcales</taxon>
        <taxon>Microbacteriaceae</taxon>
        <taxon>Herbiconiux</taxon>
    </lineage>
</organism>
<name>A0ABT2HA25_9MICO</name>
<reference evidence="1" key="1">
    <citation type="submission" date="2022-08" db="EMBL/GenBank/DDBJ databases">
        <authorList>
            <person name="Deng Y."/>
            <person name="Han X.-F."/>
            <person name="Zhang Y.-Q."/>
        </authorList>
    </citation>
    <scope>NUCLEOTIDE SEQUENCE</scope>
    <source>
        <strain evidence="1">CPCC 203386</strain>
    </source>
</reference>
<gene>
    <name evidence="1" type="ORF">N1032_23710</name>
</gene>
<protein>
    <submittedName>
        <fullName evidence="1">Uncharacterized protein</fullName>
    </submittedName>
</protein>
<dbReference type="RefSeq" id="WP_259542830.1">
    <property type="nucleotide sequence ID" value="NZ_JANLCJ010000148.1"/>
</dbReference>
<proteinExistence type="predicted"/>
<keyword evidence="2" id="KW-1185">Reference proteome</keyword>